<accession>A0A841R1N4</accession>
<organism evidence="5 6">
    <name type="scientific">Negativicoccus succinicivorans</name>
    <dbReference type="NCBI Taxonomy" id="620903"/>
    <lineage>
        <taxon>Bacteria</taxon>
        <taxon>Bacillati</taxon>
        <taxon>Bacillota</taxon>
        <taxon>Negativicutes</taxon>
        <taxon>Veillonellales</taxon>
        <taxon>Veillonellaceae</taxon>
        <taxon>Negativicoccus</taxon>
    </lineage>
</organism>
<sequence length="451" mass="49723">MALGGGKWIFQNKKMPGTYINFVSKDRAMTDIADRGFAALALELDWGKVGEIFRVDAEDFQKRSLEIFGYDFGAPEMKGLRELFRNLKTGYFYRLNGGGVAAKNSLATAKYAGTRGNDLVIAVQNDPDHSGNFIVKTLIKSGGGLRAVDEQTNIAGFKDLKENAYVTFAKTGTLSVTAGEALAGGTAGEAVTVADYQKFVGLIEPYYFNILAYPGADEAVKTLLVNFTKRCREETGAKFQLVVHGLERANYEGVISVKNDVKDEGAEKGSLVYWLAGKEASCPINASCTNALYDGEYTVDTALKQFELEKAITDGMLTFHNVTDSVSGNVVGDVRVLSDINTFTEFTKDKNRDFALNQTVRVLDNAALDIARLFNRLYLGKVQNDESGRISLWKDGVALFEEYQRVRAIQNFREQDLPIPTQGEEKTAVLWTFEIQPTACMEKLYCTVVVA</sequence>
<evidence type="ECO:0000256" key="1">
    <source>
        <dbReference type="ARBA" id="ARBA00008005"/>
    </source>
</evidence>
<dbReference type="Proteomes" id="UP000591941">
    <property type="component" value="Unassembled WGS sequence"/>
</dbReference>
<reference evidence="5 6" key="1">
    <citation type="submission" date="2020-08" db="EMBL/GenBank/DDBJ databases">
        <title>Genomic Encyclopedia of Type Strains, Phase IV (KMG-IV): sequencing the most valuable type-strain genomes for metagenomic binning, comparative biology and taxonomic classification.</title>
        <authorList>
            <person name="Goeker M."/>
        </authorList>
    </citation>
    <scope>NUCLEOTIDE SEQUENCE [LARGE SCALE GENOMIC DNA]</scope>
    <source>
        <strain evidence="5 6">DSM 21255</strain>
    </source>
</reference>
<dbReference type="Gene3D" id="3.30.1490.360">
    <property type="match status" value="1"/>
</dbReference>
<name>A0A841R1N4_9FIRM</name>
<dbReference type="Pfam" id="PF17482">
    <property type="entry name" value="Phage_sheath_1C"/>
    <property type="match status" value="1"/>
</dbReference>
<dbReference type="RefSeq" id="WP_159822166.1">
    <property type="nucleotide sequence ID" value="NZ_CABWNB010000001.1"/>
</dbReference>
<dbReference type="Gene3D" id="3.30.360.90">
    <property type="match status" value="1"/>
</dbReference>
<dbReference type="Pfam" id="PF17481">
    <property type="entry name" value="Phage_sheath_domII"/>
    <property type="match status" value="1"/>
</dbReference>
<protein>
    <recommendedName>
        <fullName evidence="7">Phage tail protein</fullName>
    </recommendedName>
</protein>
<dbReference type="InterPro" id="IPR035089">
    <property type="entry name" value="Phage_sheath_subtilisin"/>
</dbReference>
<dbReference type="OrthoDB" id="89060at2"/>
<evidence type="ECO:0008006" key="7">
    <source>
        <dbReference type="Google" id="ProtNLM"/>
    </source>
</evidence>
<evidence type="ECO:0000259" key="3">
    <source>
        <dbReference type="Pfam" id="PF17481"/>
    </source>
</evidence>
<dbReference type="AlphaFoldDB" id="A0A841R1N4"/>
<evidence type="ECO:0000259" key="2">
    <source>
        <dbReference type="Pfam" id="PF04984"/>
    </source>
</evidence>
<dbReference type="InterPro" id="IPR020287">
    <property type="entry name" value="Tail_sheath_C"/>
</dbReference>
<evidence type="ECO:0000259" key="4">
    <source>
        <dbReference type="Pfam" id="PF17482"/>
    </source>
</evidence>
<feature type="domain" description="Tail sheath protein subtilisin-like" evidence="2">
    <location>
        <begin position="190"/>
        <end position="324"/>
    </location>
</feature>
<keyword evidence="6" id="KW-1185">Reference proteome</keyword>
<dbReference type="Gene3D" id="2.60.40.4290">
    <property type="match status" value="1"/>
</dbReference>
<dbReference type="InterPro" id="IPR035326">
    <property type="entry name" value="Beta_sandwich_Seath"/>
</dbReference>
<dbReference type="GeneID" id="93485311"/>
<dbReference type="Pfam" id="PF04984">
    <property type="entry name" value="Phage_sheath_1"/>
    <property type="match status" value="1"/>
</dbReference>
<comment type="caution">
    <text evidence="5">The sequence shown here is derived from an EMBL/GenBank/DDBJ whole genome shotgun (WGS) entry which is preliminary data.</text>
</comment>
<evidence type="ECO:0000313" key="6">
    <source>
        <dbReference type="Proteomes" id="UP000591941"/>
    </source>
</evidence>
<feature type="domain" description="Phage tail sheath protein-like beta-sandwich" evidence="3">
    <location>
        <begin position="99"/>
        <end position="186"/>
    </location>
</feature>
<evidence type="ECO:0000313" key="5">
    <source>
        <dbReference type="EMBL" id="MBB6477000.1"/>
    </source>
</evidence>
<gene>
    <name evidence="5" type="ORF">HNR45_000022</name>
</gene>
<dbReference type="Gene3D" id="3.40.50.11790">
    <property type="match status" value="1"/>
</dbReference>
<feature type="domain" description="Tail sheath protein C-terminal" evidence="4">
    <location>
        <begin position="349"/>
        <end position="450"/>
    </location>
</feature>
<comment type="similarity">
    <text evidence="1">Belongs to the myoviridae tail sheath protein family.</text>
</comment>
<proteinExistence type="inferred from homology"/>
<dbReference type="EMBL" id="JACHHI010000001">
    <property type="protein sequence ID" value="MBB6477000.1"/>
    <property type="molecule type" value="Genomic_DNA"/>
</dbReference>
<dbReference type="Gene3D" id="3.30.1370.220">
    <property type="match status" value="1"/>
</dbReference>